<gene>
    <name evidence="11" type="ORF">AMOR_10500</name>
</gene>
<feature type="transmembrane region" description="Helical" evidence="8">
    <location>
        <begin position="102"/>
        <end position="123"/>
    </location>
</feature>
<evidence type="ECO:0000256" key="7">
    <source>
        <dbReference type="SAM" id="MobiDB-lite"/>
    </source>
</evidence>
<keyword evidence="12" id="KW-1185">Reference proteome</keyword>
<feature type="transmembrane region" description="Helical" evidence="8">
    <location>
        <begin position="72"/>
        <end position="96"/>
    </location>
</feature>
<dbReference type="Pfam" id="PF02687">
    <property type="entry name" value="FtsX"/>
    <property type="match status" value="1"/>
</dbReference>
<dbReference type="Pfam" id="PF12704">
    <property type="entry name" value="MacB_PCD"/>
    <property type="match status" value="1"/>
</dbReference>
<feature type="compositionally biased region" description="Low complexity" evidence="7">
    <location>
        <begin position="18"/>
        <end position="30"/>
    </location>
</feature>
<dbReference type="EMBL" id="AP025591">
    <property type="protein sequence ID" value="BDG02054.1"/>
    <property type="molecule type" value="Genomic_DNA"/>
</dbReference>
<feature type="region of interest" description="Disordered" evidence="7">
    <location>
        <begin position="1"/>
        <end position="30"/>
    </location>
</feature>
<dbReference type="RefSeq" id="WP_248359233.1">
    <property type="nucleotide sequence ID" value="NZ_AP025591.1"/>
</dbReference>
<feature type="transmembrane region" description="Helical" evidence="8">
    <location>
        <begin position="42"/>
        <end position="65"/>
    </location>
</feature>
<sequence>MPGTPSETTSPPAPATAPPAAGATPAPHGAGHPAPPVFSVPAFLLAVTGIFGAAVIAPLVHVLFADRLALPAGLATGLAALVAVGFAATVGGTAAWLSRRLAFYEIAVASLLWTGVVALVVALPRLRGGVAAIQALEAQGTLVVVLGLLGAGALAATAVFAGASVAYLLAGSGRLDASLSYELFVARSHLRLSPRTLAALFAMVVTGLVPGLLLALVWSLVRDVKERRAYRRGELWSRPRMPATLLMTLISIGGVAIGVWALTVVLSVMSGFEADLKHKILGHTAHGMVLTYGQDEFGDWKAAREKALRVKDVVGATPFLYNEVMLSTGQNLTGAILKGVDVATIGTVTDLPGSIQDGSLDLLVHPDRIPSPATRPPDEPGAERPRPGRVLPGIVIGRELAHSLRVFVGDEVNVVSPFGDLGPAGPQPKARPFRVAGIFYSGMYEYDAKFAYLDLAEAQRFFGVGDTVTGLEIKVRDVDAAKPVLARIVYALGGWPFRAKDWGELNRSLFSALQMEKVVMAVILGFIVLVASFIIIATLIMQVLEKRREIAVLKSMGAGVPSVMKIFVAEGLVIGAVGTLFGLILGLGTCLLVDKVGIPLDPEVYYISNLPVVIDPAQFALVALAALVLSYLATLYPATKAARLHPVDGLRSE</sequence>
<dbReference type="InterPro" id="IPR025857">
    <property type="entry name" value="MacB_PCD"/>
</dbReference>
<evidence type="ECO:0008006" key="13">
    <source>
        <dbReference type="Google" id="ProtNLM"/>
    </source>
</evidence>
<evidence type="ECO:0000313" key="11">
    <source>
        <dbReference type="EMBL" id="BDG02054.1"/>
    </source>
</evidence>
<reference evidence="12" key="1">
    <citation type="journal article" date="2022" name="Int. J. Syst. Evol. Microbiol.">
        <title>Anaeromyxobacter oryzae sp. nov., Anaeromyxobacter diazotrophicus sp. nov. and Anaeromyxobacter paludicola sp. nov., isolated from paddy soils.</title>
        <authorList>
            <person name="Itoh H."/>
            <person name="Xu Z."/>
            <person name="Mise K."/>
            <person name="Masuda Y."/>
            <person name="Ushijima N."/>
            <person name="Hayakawa C."/>
            <person name="Shiratori Y."/>
            <person name="Senoo K."/>
        </authorList>
    </citation>
    <scope>NUCLEOTIDE SEQUENCE [LARGE SCALE GENOMIC DNA]</scope>
    <source>
        <strain evidence="12">Red232</strain>
    </source>
</reference>
<evidence type="ECO:0000256" key="6">
    <source>
        <dbReference type="ARBA" id="ARBA00023136"/>
    </source>
</evidence>
<protein>
    <recommendedName>
        <fullName evidence="13">Lipoprotein releasing system, transmembrane protein, LolC/E family</fullName>
    </recommendedName>
</protein>
<feature type="transmembrane region" description="Helical" evidence="8">
    <location>
        <begin position="562"/>
        <end position="585"/>
    </location>
</feature>
<accession>A0ABN6MQR9</accession>
<feature type="compositionally biased region" description="Basic and acidic residues" evidence="7">
    <location>
        <begin position="376"/>
        <end position="386"/>
    </location>
</feature>
<evidence type="ECO:0000256" key="4">
    <source>
        <dbReference type="ARBA" id="ARBA00022692"/>
    </source>
</evidence>
<keyword evidence="3" id="KW-1003">Cell membrane</keyword>
<feature type="domain" description="ABC3 transporter permease C-terminal" evidence="9">
    <location>
        <begin position="522"/>
        <end position="646"/>
    </location>
</feature>
<feature type="domain" description="MacB-like periplasmic core" evidence="10">
    <location>
        <begin position="248"/>
        <end position="488"/>
    </location>
</feature>
<keyword evidence="6 8" id="KW-0472">Membrane</keyword>
<name>A0ABN6MQR9_9BACT</name>
<evidence type="ECO:0000259" key="10">
    <source>
        <dbReference type="Pfam" id="PF12704"/>
    </source>
</evidence>
<evidence type="ECO:0000256" key="5">
    <source>
        <dbReference type="ARBA" id="ARBA00022989"/>
    </source>
</evidence>
<evidence type="ECO:0000256" key="2">
    <source>
        <dbReference type="ARBA" id="ARBA00005236"/>
    </source>
</evidence>
<evidence type="ECO:0000256" key="3">
    <source>
        <dbReference type="ARBA" id="ARBA00022475"/>
    </source>
</evidence>
<comment type="subcellular location">
    <subcellularLocation>
        <location evidence="1">Cell membrane</location>
        <topology evidence="1">Multi-pass membrane protein</topology>
    </subcellularLocation>
</comment>
<keyword evidence="5 8" id="KW-1133">Transmembrane helix</keyword>
<comment type="similarity">
    <text evidence="2">Belongs to the ABC-4 integral membrane protein family. LolC/E subfamily.</text>
</comment>
<feature type="region of interest" description="Disordered" evidence="7">
    <location>
        <begin position="366"/>
        <end position="388"/>
    </location>
</feature>
<feature type="transmembrane region" description="Helical" evidence="8">
    <location>
        <begin position="518"/>
        <end position="541"/>
    </location>
</feature>
<evidence type="ECO:0000256" key="8">
    <source>
        <dbReference type="SAM" id="Phobius"/>
    </source>
</evidence>
<feature type="compositionally biased region" description="Low complexity" evidence="7">
    <location>
        <begin position="1"/>
        <end position="10"/>
    </location>
</feature>
<dbReference type="PANTHER" id="PTHR30489">
    <property type="entry name" value="LIPOPROTEIN-RELEASING SYSTEM TRANSMEMBRANE PROTEIN LOLE"/>
    <property type="match status" value="1"/>
</dbReference>
<feature type="transmembrane region" description="Helical" evidence="8">
    <location>
        <begin position="617"/>
        <end position="636"/>
    </location>
</feature>
<feature type="transmembrane region" description="Helical" evidence="8">
    <location>
        <begin position="242"/>
        <end position="269"/>
    </location>
</feature>
<dbReference type="InterPro" id="IPR003838">
    <property type="entry name" value="ABC3_permease_C"/>
</dbReference>
<evidence type="ECO:0000256" key="1">
    <source>
        <dbReference type="ARBA" id="ARBA00004651"/>
    </source>
</evidence>
<keyword evidence="4 8" id="KW-0812">Transmembrane</keyword>
<evidence type="ECO:0000259" key="9">
    <source>
        <dbReference type="Pfam" id="PF02687"/>
    </source>
</evidence>
<dbReference type="InterPro" id="IPR051447">
    <property type="entry name" value="Lipoprotein-release_system"/>
</dbReference>
<feature type="transmembrane region" description="Helical" evidence="8">
    <location>
        <begin position="197"/>
        <end position="221"/>
    </location>
</feature>
<feature type="transmembrane region" description="Helical" evidence="8">
    <location>
        <begin position="143"/>
        <end position="170"/>
    </location>
</feature>
<dbReference type="Proteomes" id="UP001162891">
    <property type="component" value="Chromosome"/>
</dbReference>
<organism evidence="11 12">
    <name type="scientific">Anaeromyxobacter oryzae</name>
    <dbReference type="NCBI Taxonomy" id="2918170"/>
    <lineage>
        <taxon>Bacteria</taxon>
        <taxon>Pseudomonadati</taxon>
        <taxon>Myxococcota</taxon>
        <taxon>Myxococcia</taxon>
        <taxon>Myxococcales</taxon>
        <taxon>Cystobacterineae</taxon>
        <taxon>Anaeromyxobacteraceae</taxon>
        <taxon>Anaeromyxobacter</taxon>
    </lineage>
</organism>
<evidence type="ECO:0000313" key="12">
    <source>
        <dbReference type="Proteomes" id="UP001162891"/>
    </source>
</evidence>
<dbReference type="PANTHER" id="PTHR30489:SF0">
    <property type="entry name" value="LIPOPROTEIN-RELEASING SYSTEM TRANSMEMBRANE PROTEIN LOLE"/>
    <property type="match status" value="1"/>
</dbReference>
<proteinExistence type="inferred from homology"/>